<accession>A0A8X6F610</accession>
<keyword evidence="1" id="KW-0812">Transmembrane</keyword>
<feature type="transmembrane region" description="Helical" evidence="1">
    <location>
        <begin position="137"/>
        <end position="160"/>
    </location>
</feature>
<dbReference type="SUPFAM" id="SSF103473">
    <property type="entry name" value="MFS general substrate transporter"/>
    <property type="match status" value="1"/>
</dbReference>
<dbReference type="AlphaFoldDB" id="A0A8X6F610"/>
<dbReference type="EMBL" id="BMAO01030940">
    <property type="protein sequence ID" value="GFQ71332.1"/>
    <property type="molecule type" value="Genomic_DNA"/>
</dbReference>
<dbReference type="InterPro" id="IPR036259">
    <property type="entry name" value="MFS_trans_sf"/>
</dbReference>
<name>A0A8X6F610_TRICU</name>
<comment type="caution">
    <text evidence="2">The sequence shown here is derived from an EMBL/GenBank/DDBJ whole genome shotgun (WGS) entry which is preliminary data.</text>
</comment>
<dbReference type="OrthoDB" id="6431915at2759"/>
<feature type="transmembrane region" description="Helical" evidence="1">
    <location>
        <begin position="56"/>
        <end position="76"/>
    </location>
</feature>
<evidence type="ECO:0008006" key="4">
    <source>
        <dbReference type="Google" id="ProtNLM"/>
    </source>
</evidence>
<keyword evidence="1" id="KW-1133">Transmembrane helix</keyword>
<protein>
    <recommendedName>
        <fullName evidence="4">Major facilitator superfamily (MFS) profile domain-containing protein</fullName>
    </recommendedName>
</protein>
<dbReference type="Proteomes" id="UP000887116">
    <property type="component" value="Unassembled WGS sequence"/>
</dbReference>
<gene>
    <name evidence="2" type="primary">AVEN_3569_1</name>
    <name evidence="2" type="ORF">TNCT_142221</name>
</gene>
<evidence type="ECO:0000256" key="1">
    <source>
        <dbReference type="SAM" id="Phobius"/>
    </source>
</evidence>
<dbReference type="Gene3D" id="1.20.1250.20">
    <property type="entry name" value="MFS general substrate transporter like domains"/>
    <property type="match status" value="1"/>
</dbReference>
<evidence type="ECO:0000313" key="3">
    <source>
        <dbReference type="Proteomes" id="UP000887116"/>
    </source>
</evidence>
<evidence type="ECO:0000313" key="2">
    <source>
        <dbReference type="EMBL" id="GFQ71332.1"/>
    </source>
</evidence>
<reference evidence="2" key="1">
    <citation type="submission" date="2020-07" db="EMBL/GenBank/DDBJ databases">
        <title>Multicomponent nature underlies the extraordinary mechanical properties of spider dragline silk.</title>
        <authorList>
            <person name="Kono N."/>
            <person name="Nakamura H."/>
            <person name="Mori M."/>
            <person name="Yoshida Y."/>
            <person name="Ohtoshi R."/>
            <person name="Malay A.D."/>
            <person name="Moran D.A.P."/>
            <person name="Tomita M."/>
            <person name="Numata K."/>
            <person name="Arakawa K."/>
        </authorList>
    </citation>
    <scope>NUCLEOTIDE SEQUENCE</scope>
</reference>
<proteinExistence type="predicted"/>
<organism evidence="2 3">
    <name type="scientific">Trichonephila clavata</name>
    <name type="common">Joro spider</name>
    <name type="synonym">Nephila clavata</name>
    <dbReference type="NCBI Taxonomy" id="2740835"/>
    <lineage>
        <taxon>Eukaryota</taxon>
        <taxon>Metazoa</taxon>
        <taxon>Ecdysozoa</taxon>
        <taxon>Arthropoda</taxon>
        <taxon>Chelicerata</taxon>
        <taxon>Arachnida</taxon>
        <taxon>Araneae</taxon>
        <taxon>Araneomorphae</taxon>
        <taxon>Entelegynae</taxon>
        <taxon>Araneoidea</taxon>
        <taxon>Nephilidae</taxon>
        <taxon>Trichonephila</taxon>
    </lineage>
</organism>
<keyword evidence="1" id="KW-0472">Membrane</keyword>
<sequence length="164" mass="18131">MLDHVYITISNPFSYEVITDECFLSEFAFIPLKIHNVLTPLKNILDPAMKFSRNDIKSGVVAFACFLVYGIIVGTARQSSLLFIASITRFNIDREQASFAVVLLYATRNAFGPLIGYLGTKFGVKTAISCGSFMSSIAVFLCFLLKISLPLLFYGVLFLVSVSD</sequence>
<keyword evidence="3" id="KW-1185">Reference proteome</keyword>
<feature type="transmembrane region" description="Helical" evidence="1">
    <location>
        <begin position="97"/>
        <end position="117"/>
    </location>
</feature>